<gene>
    <name evidence="3" type="ORF">CKO45_11615</name>
</gene>
<proteinExistence type="predicted"/>
<dbReference type="RefSeq" id="WP_133219062.1">
    <property type="nucleotide sequence ID" value="NZ_NRSG01000072.1"/>
</dbReference>
<dbReference type="InterPro" id="IPR012347">
    <property type="entry name" value="Ferritin-like"/>
</dbReference>
<dbReference type="InterPro" id="IPR025419">
    <property type="entry name" value="DUF4142"/>
</dbReference>
<feature type="signal peptide" evidence="1">
    <location>
        <begin position="1"/>
        <end position="23"/>
    </location>
</feature>
<evidence type="ECO:0000313" key="4">
    <source>
        <dbReference type="Proteomes" id="UP000697995"/>
    </source>
</evidence>
<evidence type="ECO:0000256" key="1">
    <source>
        <dbReference type="SAM" id="SignalP"/>
    </source>
</evidence>
<accession>A0ABS1CX28</accession>
<name>A0ABS1CX28_9PROT</name>
<dbReference type="PROSITE" id="PS51257">
    <property type="entry name" value="PROKAR_LIPOPROTEIN"/>
    <property type="match status" value="1"/>
</dbReference>
<reference evidence="3 4" key="1">
    <citation type="journal article" date="2020" name="Microorganisms">
        <title>Osmotic Adaptation and Compatible Solute Biosynthesis of Phototrophic Bacteria as Revealed from Genome Analyses.</title>
        <authorList>
            <person name="Imhoff J.F."/>
            <person name="Rahn T."/>
            <person name="Kunzel S."/>
            <person name="Keller A."/>
            <person name="Neulinger S.C."/>
        </authorList>
    </citation>
    <scope>NUCLEOTIDE SEQUENCE [LARGE SCALE GENOMIC DNA]</scope>
    <source>
        <strain evidence="3 4">DSM 15382</strain>
    </source>
</reference>
<dbReference type="EMBL" id="NRSG01000072">
    <property type="protein sequence ID" value="MBK1658880.1"/>
    <property type="molecule type" value="Genomic_DNA"/>
</dbReference>
<evidence type="ECO:0000313" key="3">
    <source>
        <dbReference type="EMBL" id="MBK1658880.1"/>
    </source>
</evidence>
<protein>
    <recommendedName>
        <fullName evidence="2">DUF4142 domain-containing protein</fullName>
    </recommendedName>
</protein>
<dbReference type="Proteomes" id="UP000697995">
    <property type="component" value="Unassembled WGS sequence"/>
</dbReference>
<dbReference type="Gene3D" id="1.20.1260.10">
    <property type="match status" value="1"/>
</dbReference>
<feature type="chain" id="PRO_5045558015" description="DUF4142 domain-containing protein" evidence="1">
    <location>
        <begin position="24"/>
        <end position="180"/>
    </location>
</feature>
<dbReference type="Pfam" id="PF13628">
    <property type="entry name" value="DUF4142"/>
    <property type="match status" value="1"/>
</dbReference>
<sequence>MRRIALGAALALGLAGCAATQQAADTTVAAAKAQVNPTLSTQDATFMTEATRDGLAEVAMARLAEKYGRSPAVKRFARHMIEDHGRANQEMLALARRKDITPPETMGVAHQQTHDRLANLRGAAFDRAYVRTMLEDHQDDVREFQAQVRDGTDPEVKAFAERYLPVLQEHAQQAQRLARR</sequence>
<comment type="caution">
    <text evidence="3">The sequence shown here is derived from an EMBL/GenBank/DDBJ whole genome shotgun (WGS) entry which is preliminary data.</text>
</comment>
<keyword evidence="1" id="KW-0732">Signal</keyword>
<feature type="domain" description="DUF4142" evidence="2">
    <location>
        <begin position="42"/>
        <end position="177"/>
    </location>
</feature>
<keyword evidence="4" id="KW-1185">Reference proteome</keyword>
<dbReference type="PANTHER" id="PTHR38593">
    <property type="entry name" value="BLR2558 PROTEIN"/>
    <property type="match status" value="1"/>
</dbReference>
<dbReference type="PANTHER" id="PTHR38593:SF1">
    <property type="entry name" value="BLR2558 PROTEIN"/>
    <property type="match status" value="1"/>
</dbReference>
<evidence type="ECO:0000259" key="2">
    <source>
        <dbReference type="Pfam" id="PF13628"/>
    </source>
</evidence>
<organism evidence="3 4">
    <name type="scientific">Paracraurococcus ruber</name>
    <dbReference type="NCBI Taxonomy" id="77675"/>
    <lineage>
        <taxon>Bacteria</taxon>
        <taxon>Pseudomonadati</taxon>
        <taxon>Pseudomonadota</taxon>
        <taxon>Alphaproteobacteria</taxon>
        <taxon>Acetobacterales</taxon>
        <taxon>Roseomonadaceae</taxon>
        <taxon>Paracraurococcus</taxon>
    </lineage>
</organism>